<feature type="transmembrane region" description="Helical" evidence="1">
    <location>
        <begin position="260"/>
        <end position="277"/>
    </location>
</feature>
<dbReference type="Proteomes" id="UP000185766">
    <property type="component" value="Unassembled WGS sequence"/>
</dbReference>
<feature type="transmembrane region" description="Helical" evidence="1">
    <location>
        <begin position="206"/>
        <end position="224"/>
    </location>
</feature>
<keyword evidence="1" id="KW-0812">Transmembrane</keyword>
<evidence type="ECO:0000313" key="3">
    <source>
        <dbReference type="EMBL" id="SEL61617.1"/>
    </source>
</evidence>
<feature type="transmembrane region" description="Helical" evidence="1">
    <location>
        <begin position="9"/>
        <end position="26"/>
    </location>
</feature>
<accession>A0A1H7RQD9</accession>
<keyword evidence="1" id="KW-1133">Transmembrane helix</keyword>
<keyword evidence="4" id="KW-1185">Reference proteome</keyword>
<feature type="transmembrane region" description="Helical" evidence="1">
    <location>
        <begin position="146"/>
        <end position="165"/>
    </location>
</feature>
<name>A0A1H7RQD9_9GAMM</name>
<proteinExistence type="predicted"/>
<dbReference type="EMBL" id="FOAS01000015">
    <property type="protein sequence ID" value="SEL61617.1"/>
    <property type="molecule type" value="Genomic_DNA"/>
</dbReference>
<organism evidence="3 4">
    <name type="scientific">Atopomonas hussainii</name>
    <dbReference type="NCBI Taxonomy" id="1429083"/>
    <lineage>
        <taxon>Bacteria</taxon>
        <taxon>Pseudomonadati</taxon>
        <taxon>Pseudomonadota</taxon>
        <taxon>Gammaproteobacteria</taxon>
        <taxon>Pseudomonadales</taxon>
        <taxon>Pseudomonadaceae</taxon>
        <taxon>Atopomonas</taxon>
    </lineage>
</organism>
<sequence length="283" mass="30622">MLQLNRRQALIGLHIGAITFGLAGIFGKLALAGPVLIVFGRALIALLCLLPLVRRPWPAQWQELRVPLLGGVLLGLHWLSFFQAVKVAGVGLATLGFASFPAFTLVLESLLFREQIRRSEWLVLLLVSSGLVLVTPTFSLQADSTVGLLWGVFSGLTFALLSLANRQTPASLSPMQAAWWQNLFIVLMLAGWAVPELPSVTALDWLWLAALGLLCTAYPHTVLVASVRVLKARDAALIFALEPVYALLFAWWLFSETPSLSMLGGAGLILLAIALSSRPSAKH</sequence>
<dbReference type="GO" id="GO:0016020">
    <property type="term" value="C:membrane"/>
    <property type="evidence" value="ECO:0007669"/>
    <property type="project" value="InterPro"/>
</dbReference>
<reference evidence="3 4" key="1">
    <citation type="submission" date="2016-10" db="EMBL/GenBank/DDBJ databases">
        <authorList>
            <person name="de Groot N.N."/>
        </authorList>
    </citation>
    <scope>NUCLEOTIDE SEQUENCE [LARGE SCALE GENOMIC DNA]</scope>
    <source>
        <strain evidence="3 4">JCM 19513</strain>
    </source>
</reference>
<feature type="transmembrane region" description="Helical" evidence="1">
    <location>
        <begin position="236"/>
        <end position="254"/>
    </location>
</feature>
<gene>
    <name evidence="3" type="ORF">SAMN05216214_11557</name>
</gene>
<feature type="transmembrane region" description="Helical" evidence="1">
    <location>
        <begin position="32"/>
        <end position="52"/>
    </location>
</feature>
<dbReference type="PANTHER" id="PTHR22911">
    <property type="entry name" value="ACYL-MALONYL CONDENSING ENZYME-RELATED"/>
    <property type="match status" value="1"/>
</dbReference>
<dbReference type="AlphaFoldDB" id="A0A1H7RQD9"/>
<evidence type="ECO:0000256" key="1">
    <source>
        <dbReference type="SAM" id="Phobius"/>
    </source>
</evidence>
<feature type="transmembrane region" description="Helical" evidence="1">
    <location>
        <begin position="119"/>
        <end position="140"/>
    </location>
</feature>
<dbReference type="InterPro" id="IPR000620">
    <property type="entry name" value="EamA_dom"/>
</dbReference>
<dbReference type="Pfam" id="PF00892">
    <property type="entry name" value="EamA"/>
    <property type="match status" value="2"/>
</dbReference>
<protein>
    <submittedName>
        <fullName evidence="3">EamA domain-containing membrane protein RarD</fullName>
    </submittedName>
</protein>
<feature type="transmembrane region" description="Helical" evidence="1">
    <location>
        <begin position="177"/>
        <end position="194"/>
    </location>
</feature>
<keyword evidence="1" id="KW-0472">Membrane</keyword>
<evidence type="ECO:0000313" key="4">
    <source>
        <dbReference type="Proteomes" id="UP000185766"/>
    </source>
</evidence>
<feature type="domain" description="EamA" evidence="2">
    <location>
        <begin position="146"/>
        <end position="277"/>
    </location>
</feature>
<feature type="domain" description="EamA" evidence="2">
    <location>
        <begin position="10"/>
        <end position="134"/>
    </location>
</feature>
<dbReference type="STRING" id="1429083.GCA_001885685_01185"/>
<feature type="transmembrane region" description="Helical" evidence="1">
    <location>
        <begin position="87"/>
        <end position="107"/>
    </location>
</feature>
<dbReference type="PANTHER" id="PTHR22911:SF137">
    <property type="entry name" value="SOLUTE CARRIER FAMILY 35 MEMBER G2-RELATED"/>
    <property type="match status" value="1"/>
</dbReference>
<feature type="transmembrane region" description="Helical" evidence="1">
    <location>
        <begin position="64"/>
        <end position="81"/>
    </location>
</feature>
<evidence type="ECO:0000259" key="2">
    <source>
        <dbReference type="Pfam" id="PF00892"/>
    </source>
</evidence>
<dbReference type="SUPFAM" id="SSF103481">
    <property type="entry name" value="Multidrug resistance efflux transporter EmrE"/>
    <property type="match status" value="2"/>
</dbReference>
<dbReference type="InterPro" id="IPR037185">
    <property type="entry name" value="EmrE-like"/>
</dbReference>